<reference evidence="1 2" key="1">
    <citation type="journal article" date="2015" name="Parasitol. Res.">
        <title>Viruses in close associations with free-living amoebae.</title>
        <authorList>
            <person name="Scheid P."/>
        </authorList>
    </citation>
    <scope>NUCLEOTIDE SEQUENCE [LARGE SCALE GENOMIC DNA]</scope>
    <source>
        <strain evidence="1">KlaHel</strain>
    </source>
</reference>
<organism evidence="1 2">
    <name type="scientific">Pandoravirus inopinatum</name>
    <dbReference type="NCBI Taxonomy" id="1605721"/>
    <lineage>
        <taxon>Viruses</taxon>
        <taxon>Pandoravirus</taxon>
    </lineage>
</organism>
<evidence type="ECO:0000313" key="2">
    <source>
        <dbReference type="Proteomes" id="UP000202511"/>
    </source>
</evidence>
<dbReference type="EMBL" id="KP136319">
    <property type="protein sequence ID" value="AJF98041.1"/>
    <property type="molecule type" value="Genomic_DNA"/>
</dbReference>
<dbReference type="RefSeq" id="YP_009120276.1">
    <property type="nucleotide sequence ID" value="NC_026440.1"/>
</dbReference>
<accession>A0A0B5JAP6</accession>
<sequence>MLSIGYKTRPVPYIAVGPLFVQTTRLPALLFFLVHCCGLCADGPNGQRWMMGGKGLRKYILKKKDNHHSDPSFFYLRWRRIRAKNTVPRVITVSQQRNKNEIKEGTPVGVSTTC</sequence>
<proteinExistence type="predicted"/>
<evidence type="ECO:0000313" key="1">
    <source>
        <dbReference type="EMBL" id="AJF98041.1"/>
    </source>
</evidence>
<dbReference type="KEGG" id="vg:23462958"/>
<dbReference type="Proteomes" id="UP000202511">
    <property type="component" value="Segment"/>
</dbReference>
<protein>
    <submittedName>
        <fullName evidence="1">Uncharacterized protein</fullName>
    </submittedName>
</protein>
<name>A0A0B5JAP6_9VIRU</name>
<dbReference type="GeneID" id="23462958"/>